<feature type="compositionally biased region" description="Basic and acidic residues" evidence="1">
    <location>
        <begin position="312"/>
        <end position="335"/>
    </location>
</feature>
<evidence type="ECO:0000313" key="3">
    <source>
        <dbReference type="Proteomes" id="UP001050691"/>
    </source>
</evidence>
<feature type="compositionally biased region" description="Acidic residues" evidence="1">
    <location>
        <begin position="756"/>
        <end position="768"/>
    </location>
</feature>
<feature type="region of interest" description="Disordered" evidence="1">
    <location>
        <begin position="1"/>
        <end position="133"/>
    </location>
</feature>
<feature type="compositionally biased region" description="Polar residues" evidence="1">
    <location>
        <begin position="152"/>
        <end position="183"/>
    </location>
</feature>
<keyword evidence="3" id="KW-1185">Reference proteome</keyword>
<proteinExistence type="predicted"/>
<feature type="compositionally biased region" description="Low complexity" evidence="1">
    <location>
        <begin position="497"/>
        <end position="508"/>
    </location>
</feature>
<feature type="compositionally biased region" description="Polar residues" evidence="1">
    <location>
        <begin position="776"/>
        <end position="786"/>
    </location>
</feature>
<evidence type="ECO:0000313" key="2">
    <source>
        <dbReference type="EMBL" id="GJJ14098.1"/>
    </source>
</evidence>
<feature type="compositionally biased region" description="Polar residues" evidence="1">
    <location>
        <begin position="238"/>
        <end position="247"/>
    </location>
</feature>
<feature type="compositionally biased region" description="Basic and acidic residues" evidence="1">
    <location>
        <begin position="435"/>
        <end position="457"/>
    </location>
</feature>
<dbReference type="EMBL" id="BPWL01000009">
    <property type="protein sequence ID" value="GJJ14098.1"/>
    <property type="molecule type" value="Genomic_DNA"/>
</dbReference>
<feature type="region of interest" description="Disordered" evidence="1">
    <location>
        <begin position="150"/>
        <end position="508"/>
    </location>
</feature>
<feature type="compositionally biased region" description="Basic and acidic residues" evidence="1">
    <location>
        <begin position="190"/>
        <end position="210"/>
    </location>
</feature>
<sequence>MDRPDESPPRSLREARRGSIPFSMQLEAHPSLVQPQPQSQQQPPQSTATANLPPFTRRRSSPLSSGVHSQHVSATISQPLSSEHPQYHSHMDDPQDYVRLTTSSQRRETPPSVTHPRTIQRVPPPTLVESDNRYNANLRDEWSMADQYLEMDQTQNSFSTNEPNLGSGLIGNSPNQGVNNATASMPKGPIIEREREGKSREQKELSRDIDNIPSGGSAASGPRRSDSLRRSTRPPQPQTQSIQTKNVTPPPSHNQPNQPPGQSQRPAFYSDRSSQSLSRSSPTYVSSGGNSNSSQVDPQLYAQSQQQPSPTHHRDNSPQMRYEERTQPAKAKTPDRSLPVQEENEAEEDVPVMAPIDRERTRQRDLDNETIKPRSLNHRLPTPQFSKSPMMPGDRIQPTTGTTSEDLSTTVHDDEYDAHQDAFDERNGRSSRAGHRYEEEEEDHHRDPHGKASEHIDQTNLVQPDIEEQEDTETYTPRSPPANLPQNIPHLHNTSTNNHNNPNPNPNNNAHAERVMYHNNPSLSHLHFRPRTASSDAGGMPNLDAALLQPLASEYNRARGVALDGSYSQAHSFGPHTTLPQRVPTIEEIRALADGALHRQTVRPGAPIPPTPPNNGTYPILSYLQPSVSPPPPRATPYPFSYPYQHIMQQSPDPNQMLQQLLGMQTDSTFSPSSTPYPAYDYSPFLPEHFRRHDPTMSMRSSPSHMPVNLPFFPIRNNKPTPKKRLKRTQSHRELARTLPPRGESTEPRETTPEPLDSEDEEDMDDEYHDIVSPQEGMSSDNTVSTERGAVSRKDDNGNIVHNEDDEGDWIDEDDDNDESDLDLVHYESLPIYHPNPDKRRRRWEAQWNSLVNATNSTMILMAAPANSKLLYSIRSRTLRRGSSLVKSTEMRRLRSIFKNLATQQKGQSSRNQPSHMSLVERFEHYSSSSSDTIENREEELKNTLGAALSTINALTNIYEGRDQRWGNEMNLRRDERERVDILLRQAFGFGLGGI</sequence>
<dbReference type="Proteomes" id="UP001050691">
    <property type="component" value="Unassembled WGS sequence"/>
</dbReference>
<name>A0AAV5AN43_9AGAM</name>
<feature type="compositionally biased region" description="Basic and acidic residues" evidence="1">
    <location>
        <begin position="1"/>
        <end position="17"/>
    </location>
</feature>
<feature type="compositionally biased region" description="Polar residues" evidence="1">
    <location>
        <begin position="295"/>
        <end position="310"/>
    </location>
</feature>
<feature type="compositionally biased region" description="Low complexity" evidence="1">
    <location>
        <begin position="260"/>
        <end position="294"/>
    </location>
</feature>
<feature type="compositionally biased region" description="Low complexity" evidence="1">
    <location>
        <begin position="213"/>
        <end position="222"/>
    </location>
</feature>
<feature type="region of interest" description="Disordered" evidence="1">
    <location>
        <begin position="695"/>
        <end position="817"/>
    </location>
</feature>
<feature type="compositionally biased region" description="Polar residues" evidence="1">
    <location>
        <begin position="61"/>
        <end position="84"/>
    </location>
</feature>
<organism evidence="2 3">
    <name type="scientific">Clathrus columnatus</name>
    <dbReference type="NCBI Taxonomy" id="1419009"/>
    <lineage>
        <taxon>Eukaryota</taxon>
        <taxon>Fungi</taxon>
        <taxon>Dikarya</taxon>
        <taxon>Basidiomycota</taxon>
        <taxon>Agaricomycotina</taxon>
        <taxon>Agaricomycetes</taxon>
        <taxon>Phallomycetidae</taxon>
        <taxon>Phallales</taxon>
        <taxon>Clathraceae</taxon>
        <taxon>Clathrus</taxon>
    </lineage>
</organism>
<accession>A0AAV5AN43</accession>
<feature type="compositionally biased region" description="Basic residues" evidence="1">
    <location>
        <begin position="721"/>
        <end position="730"/>
    </location>
</feature>
<feature type="compositionally biased region" description="Low complexity" evidence="1">
    <location>
        <begin position="399"/>
        <end position="410"/>
    </location>
</feature>
<evidence type="ECO:0000256" key="1">
    <source>
        <dbReference type="SAM" id="MobiDB-lite"/>
    </source>
</evidence>
<reference evidence="2" key="1">
    <citation type="submission" date="2021-10" db="EMBL/GenBank/DDBJ databases">
        <title>De novo Genome Assembly of Clathrus columnatus (Basidiomycota, Fungi) Using Illumina and Nanopore Sequence Data.</title>
        <authorList>
            <person name="Ogiso-Tanaka E."/>
            <person name="Itagaki H."/>
            <person name="Hosoya T."/>
            <person name="Hosaka K."/>
        </authorList>
    </citation>
    <scope>NUCLEOTIDE SEQUENCE</scope>
    <source>
        <strain evidence="2">MO-923</strain>
    </source>
</reference>
<feature type="compositionally biased region" description="Basic and acidic residues" evidence="1">
    <location>
        <begin position="411"/>
        <end position="428"/>
    </location>
</feature>
<feature type="compositionally biased region" description="Basic and acidic residues" evidence="1">
    <location>
        <begin position="356"/>
        <end position="372"/>
    </location>
</feature>
<feature type="compositionally biased region" description="Low complexity" evidence="1">
    <location>
        <begin position="34"/>
        <end position="46"/>
    </location>
</feature>
<feature type="compositionally biased region" description="Pro residues" evidence="1">
    <location>
        <begin position="248"/>
        <end position="259"/>
    </location>
</feature>
<feature type="compositionally biased region" description="Acidic residues" evidence="1">
    <location>
        <begin position="804"/>
        <end position="817"/>
    </location>
</feature>
<gene>
    <name evidence="2" type="ORF">Clacol_008355</name>
</gene>
<comment type="caution">
    <text evidence="2">The sequence shown here is derived from an EMBL/GenBank/DDBJ whole genome shotgun (WGS) entry which is preliminary data.</text>
</comment>
<dbReference type="AlphaFoldDB" id="A0AAV5AN43"/>
<protein>
    <submittedName>
        <fullName evidence="2">Uncharacterized protein</fullName>
    </submittedName>
</protein>